<evidence type="ECO:0000313" key="5">
    <source>
        <dbReference type="EMBL" id="SFE44406.1"/>
    </source>
</evidence>
<evidence type="ECO:0000313" key="6">
    <source>
        <dbReference type="Proteomes" id="UP000199119"/>
    </source>
</evidence>
<dbReference type="NCBIfam" id="NF033788">
    <property type="entry name" value="HTH_metalloreg"/>
    <property type="match status" value="1"/>
</dbReference>
<dbReference type="SUPFAM" id="SSF46785">
    <property type="entry name" value="Winged helix' DNA-binding domain"/>
    <property type="match status" value="1"/>
</dbReference>
<dbReference type="Gene3D" id="1.10.10.10">
    <property type="entry name" value="Winged helix-like DNA-binding domain superfamily/Winged helix DNA-binding domain"/>
    <property type="match status" value="1"/>
</dbReference>
<dbReference type="InterPro" id="IPR011991">
    <property type="entry name" value="ArsR-like_HTH"/>
</dbReference>
<gene>
    <name evidence="5" type="ORF">SAMN04489711_10278</name>
</gene>
<evidence type="ECO:0000256" key="2">
    <source>
        <dbReference type="ARBA" id="ARBA00023125"/>
    </source>
</evidence>
<dbReference type="InterPro" id="IPR001845">
    <property type="entry name" value="HTH_ArsR_DNA-bd_dom"/>
</dbReference>
<evidence type="ECO:0000259" key="4">
    <source>
        <dbReference type="PROSITE" id="PS50987"/>
    </source>
</evidence>
<evidence type="ECO:0000256" key="1">
    <source>
        <dbReference type="ARBA" id="ARBA00023015"/>
    </source>
</evidence>
<dbReference type="PROSITE" id="PS50987">
    <property type="entry name" value="HTH_ARSR_2"/>
    <property type="match status" value="1"/>
</dbReference>
<sequence>MDETEAAATLGALSHPMRLRIFRALVVAGPDGLTPGVIGEALGLANATLSFHLKELAQAGLVSQERASRNLIYRASFDRMGSLLGFLTDNCCAGAPCSASLPGAAACAPSSPSSPSSSRKD</sequence>
<dbReference type="Proteomes" id="UP000199119">
    <property type="component" value="Unassembled WGS sequence"/>
</dbReference>
<protein>
    <submittedName>
        <fullName evidence="5">DNA-binding transcriptional regulator, ArsR family</fullName>
    </submittedName>
</protein>
<dbReference type="STRING" id="1177982.SAMN04489711_10278"/>
<dbReference type="InterPro" id="IPR036390">
    <property type="entry name" value="WH_DNA-bd_sf"/>
</dbReference>
<dbReference type="InterPro" id="IPR051011">
    <property type="entry name" value="Metal_resp_trans_reg"/>
</dbReference>
<dbReference type="AlphaFoldDB" id="A0A1I2AKI4"/>
<keyword evidence="6" id="KW-1185">Reference proteome</keyword>
<dbReference type="GO" id="GO:0003677">
    <property type="term" value="F:DNA binding"/>
    <property type="evidence" value="ECO:0007669"/>
    <property type="project" value="UniProtKB-KW"/>
</dbReference>
<dbReference type="OrthoDB" id="5297460at2"/>
<name>A0A1I2AKI4_9BURK</name>
<proteinExistence type="predicted"/>
<dbReference type="PANTHER" id="PTHR43132:SF2">
    <property type="entry name" value="ARSENICAL RESISTANCE OPERON REPRESSOR ARSR-RELATED"/>
    <property type="match status" value="1"/>
</dbReference>
<dbReference type="RefSeq" id="WP_092937466.1">
    <property type="nucleotide sequence ID" value="NZ_FONX01000002.1"/>
</dbReference>
<organism evidence="5 6">
    <name type="scientific">Paracidovorax wautersii</name>
    <dbReference type="NCBI Taxonomy" id="1177982"/>
    <lineage>
        <taxon>Bacteria</taxon>
        <taxon>Pseudomonadati</taxon>
        <taxon>Pseudomonadota</taxon>
        <taxon>Betaproteobacteria</taxon>
        <taxon>Burkholderiales</taxon>
        <taxon>Comamonadaceae</taxon>
        <taxon>Paracidovorax</taxon>
    </lineage>
</organism>
<dbReference type="InterPro" id="IPR036388">
    <property type="entry name" value="WH-like_DNA-bd_sf"/>
</dbReference>
<feature type="domain" description="HTH arsR-type" evidence="4">
    <location>
        <begin position="1"/>
        <end position="95"/>
    </location>
</feature>
<dbReference type="CDD" id="cd00090">
    <property type="entry name" value="HTH_ARSR"/>
    <property type="match status" value="1"/>
</dbReference>
<dbReference type="GO" id="GO:0003700">
    <property type="term" value="F:DNA-binding transcription factor activity"/>
    <property type="evidence" value="ECO:0007669"/>
    <property type="project" value="InterPro"/>
</dbReference>
<keyword evidence="3" id="KW-0804">Transcription</keyword>
<reference evidence="6" key="1">
    <citation type="submission" date="2016-10" db="EMBL/GenBank/DDBJ databases">
        <authorList>
            <person name="Varghese N."/>
            <person name="Submissions S."/>
        </authorList>
    </citation>
    <scope>NUCLEOTIDE SEQUENCE [LARGE SCALE GENOMIC DNA]</scope>
    <source>
        <strain evidence="6">DSM 27981</strain>
    </source>
</reference>
<dbReference type="SMART" id="SM00418">
    <property type="entry name" value="HTH_ARSR"/>
    <property type="match status" value="1"/>
</dbReference>
<evidence type="ECO:0000256" key="3">
    <source>
        <dbReference type="ARBA" id="ARBA00023163"/>
    </source>
</evidence>
<dbReference type="PANTHER" id="PTHR43132">
    <property type="entry name" value="ARSENICAL RESISTANCE OPERON REPRESSOR ARSR-RELATED"/>
    <property type="match status" value="1"/>
</dbReference>
<dbReference type="Pfam" id="PF12840">
    <property type="entry name" value="HTH_20"/>
    <property type="match status" value="1"/>
</dbReference>
<accession>A0A1I2AKI4</accession>
<keyword evidence="1" id="KW-0805">Transcription regulation</keyword>
<keyword evidence="2 5" id="KW-0238">DNA-binding</keyword>
<dbReference type="EMBL" id="FONX01000002">
    <property type="protein sequence ID" value="SFE44406.1"/>
    <property type="molecule type" value="Genomic_DNA"/>
</dbReference>
<dbReference type="PRINTS" id="PR00778">
    <property type="entry name" value="HTHARSR"/>
</dbReference>